<dbReference type="Gene3D" id="1.10.10.10">
    <property type="entry name" value="Winged helix-like DNA-binding domain superfamily/Winged helix DNA-binding domain"/>
    <property type="match status" value="1"/>
</dbReference>
<evidence type="ECO:0000313" key="3">
    <source>
        <dbReference type="Proteomes" id="UP000774699"/>
    </source>
</evidence>
<name>A0A8T4C9M9_9ARCH</name>
<dbReference type="EMBL" id="VGJJ01000003">
    <property type="protein sequence ID" value="MBM3281865.1"/>
    <property type="molecule type" value="Genomic_DNA"/>
</dbReference>
<proteinExistence type="predicted"/>
<evidence type="ECO:0000256" key="1">
    <source>
        <dbReference type="SAM" id="MobiDB-lite"/>
    </source>
</evidence>
<feature type="compositionally biased region" description="Polar residues" evidence="1">
    <location>
        <begin position="84"/>
        <end position="105"/>
    </location>
</feature>
<dbReference type="InterPro" id="IPR036388">
    <property type="entry name" value="WH-like_DNA-bd_sf"/>
</dbReference>
<reference evidence="2" key="1">
    <citation type="submission" date="2019-03" db="EMBL/GenBank/DDBJ databases">
        <title>Lake Tanganyika Metagenome-Assembled Genomes (MAGs).</title>
        <authorList>
            <person name="Tran P."/>
        </authorList>
    </citation>
    <scope>NUCLEOTIDE SEQUENCE</scope>
    <source>
        <strain evidence="2">M_DeepCast_50m_m2_156</strain>
    </source>
</reference>
<feature type="compositionally biased region" description="Polar residues" evidence="1">
    <location>
        <begin position="50"/>
        <end position="63"/>
    </location>
</feature>
<dbReference type="Proteomes" id="UP000774699">
    <property type="component" value="Unassembled WGS sequence"/>
</dbReference>
<comment type="caution">
    <text evidence="2">The sequence shown here is derived from an EMBL/GenBank/DDBJ whole genome shotgun (WGS) entry which is preliminary data.</text>
</comment>
<accession>A0A8T4C9M9</accession>
<feature type="region of interest" description="Disordered" evidence="1">
    <location>
        <begin position="33"/>
        <end position="120"/>
    </location>
</feature>
<protein>
    <submittedName>
        <fullName evidence="2">Uncharacterized protein</fullName>
    </submittedName>
</protein>
<organism evidence="2 3">
    <name type="scientific">Candidatus Iainarchaeum sp</name>
    <dbReference type="NCBI Taxonomy" id="3101447"/>
    <lineage>
        <taxon>Archaea</taxon>
        <taxon>Candidatus Iainarchaeota</taxon>
        <taxon>Candidatus Iainarchaeia</taxon>
        <taxon>Candidatus Iainarchaeales</taxon>
        <taxon>Candidatus Iainarchaeaceae</taxon>
        <taxon>Candidatus Iainarchaeum</taxon>
    </lineage>
</organism>
<evidence type="ECO:0000313" key="2">
    <source>
        <dbReference type="EMBL" id="MBM3281865.1"/>
    </source>
</evidence>
<sequence length="190" mass="20915">MPNAPSARPGLFAGLAKVLHLHQLPRNEEKTLVTAPKREPSAGEILPVNSPMNNRITVSTPKNESFIPSPITKTTPPSMPSQPVKKNNSTTPIPVTTPLTKSPSSPRWPVNTHPSSSTPVSKGMIITDYDRILELVKTNHPVKLDEIARILTMKEEQVAQELQTLEDNGLVEVKYPAFGEPLIYYKQPEA</sequence>
<dbReference type="AlphaFoldDB" id="A0A8T4C9M9"/>
<dbReference type="SUPFAM" id="SSF46785">
    <property type="entry name" value="Winged helix' DNA-binding domain"/>
    <property type="match status" value="1"/>
</dbReference>
<dbReference type="InterPro" id="IPR036390">
    <property type="entry name" value="WH_DNA-bd_sf"/>
</dbReference>
<gene>
    <name evidence="2" type="ORF">FJY86_00805</name>
</gene>